<feature type="transmembrane region" description="Helical" evidence="6">
    <location>
        <begin position="211"/>
        <end position="232"/>
    </location>
</feature>
<dbReference type="InterPro" id="IPR019108">
    <property type="entry name" value="Caa3_assmbl_CtaG-rel"/>
</dbReference>
<keyword evidence="5 6" id="KW-0472">Membrane</keyword>
<dbReference type="RefSeq" id="WP_221597208.1">
    <property type="nucleotide sequence ID" value="NZ_JAIGNQ010000001.1"/>
</dbReference>
<evidence type="ECO:0000256" key="3">
    <source>
        <dbReference type="ARBA" id="ARBA00022692"/>
    </source>
</evidence>
<sequence length="253" mass="26549">MFAGSYCGSPPGLHEIAMRWNFDPALIAVLACGLALALRARNRLAASGVALLAVAFVSPLCAASVTLFSARSVHHLFLIAASLAFVMAVRDSGASNRIVRTLSGLHFPVGPATIAMTAVLWGWHVPALYDAALSNMLVYWVMQLSILATSFAFWHAVRRASAVGAVGGLLGGLVQMGFLGALLTFAARPFYLVHIVAAPSWGISALADQQLSGLIMWVGGMAPFAIGAAVIARKAWLLQDDIMPVAGIVRNPA</sequence>
<evidence type="ECO:0000256" key="2">
    <source>
        <dbReference type="ARBA" id="ARBA00022475"/>
    </source>
</evidence>
<organism evidence="7 8">
    <name type="scientific">Qipengyuania pacifica</name>
    <dbReference type="NCBI Taxonomy" id="2860199"/>
    <lineage>
        <taxon>Bacteria</taxon>
        <taxon>Pseudomonadati</taxon>
        <taxon>Pseudomonadota</taxon>
        <taxon>Alphaproteobacteria</taxon>
        <taxon>Sphingomonadales</taxon>
        <taxon>Erythrobacteraceae</taxon>
        <taxon>Qipengyuania</taxon>
    </lineage>
</organism>
<evidence type="ECO:0000256" key="5">
    <source>
        <dbReference type="ARBA" id="ARBA00023136"/>
    </source>
</evidence>
<feature type="transmembrane region" description="Helical" evidence="6">
    <location>
        <begin position="137"/>
        <end position="157"/>
    </location>
</feature>
<dbReference type="Pfam" id="PF09678">
    <property type="entry name" value="Caa3_CtaG"/>
    <property type="match status" value="1"/>
</dbReference>
<gene>
    <name evidence="7" type="ORF">K3177_04390</name>
</gene>
<evidence type="ECO:0000313" key="7">
    <source>
        <dbReference type="EMBL" id="MBX7487746.1"/>
    </source>
</evidence>
<keyword evidence="2" id="KW-1003">Cell membrane</keyword>
<evidence type="ECO:0000313" key="8">
    <source>
        <dbReference type="Proteomes" id="UP000776651"/>
    </source>
</evidence>
<reference evidence="7 8" key="1">
    <citation type="submission" date="2021-08" db="EMBL/GenBank/DDBJ databases">
        <title>Comparative Genomics Analysis of the Genus Qipengyuania Reveals Extensive Genetic Diversity and Metabolic Versatility, Including the Description of Fifteen Novel Species.</title>
        <authorList>
            <person name="Liu Y."/>
        </authorList>
    </citation>
    <scope>NUCLEOTIDE SEQUENCE [LARGE SCALE GENOMIC DNA]</scope>
    <source>
        <strain evidence="7 8">GH25</strain>
    </source>
</reference>
<keyword evidence="8" id="KW-1185">Reference proteome</keyword>
<dbReference type="Proteomes" id="UP000776651">
    <property type="component" value="Unassembled WGS sequence"/>
</dbReference>
<name>A0ABS7JFD6_9SPHN</name>
<dbReference type="EMBL" id="JAIGNQ010000001">
    <property type="protein sequence ID" value="MBX7487746.1"/>
    <property type="molecule type" value="Genomic_DNA"/>
</dbReference>
<keyword evidence="3 6" id="KW-0812">Transmembrane</keyword>
<feature type="transmembrane region" description="Helical" evidence="6">
    <location>
        <begin position="105"/>
        <end position="125"/>
    </location>
</feature>
<feature type="transmembrane region" description="Helical" evidence="6">
    <location>
        <begin position="169"/>
        <end position="191"/>
    </location>
</feature>
<accession>A0ABS7JFD6</accession>
<keyword evidence="4 6" id="KW-1133">Transmembrane helix</keyword>
<feature type="transmembrane region" description="Helical" evidence="6">
    <location>
        <begin position="20"/>
        <end position="38"/>
    </location>
</feature>
<comment type="caution">
    <text evidence="7">The sequence shown here is derived from an EMBL/GenBank/DDBJ whole genome shotgun (WGS) entry which is preliminary data.</text>
</comment>
<feature type="transmembrane region" description="Helical" evidence="6">
    <location>
        <begin position="76"/>
        <end position="93"/>
    </location>
</feature>
<feature type="transmembrane region" description="Helical" evidence="6">
    <location>
        <begin position="50"/>
        <end position="70"/>
    </location>
</feature>
<comment type="subcellular location">
    <subcellularLocation>
        <location evidence="1">Cell membrane</location>
        <topology evidence="1">Multi-pass membrane protein</topology>
    </subcellularLocation>
</comment>
<protein>
    <submittedName>
        <fullName evidence="7">Cytochrome c oxidase assembly protein</fullName>
    </submittedName>
</protein>
<evidence type="ECO:0000256" key="6">
    <source>
        <dbReference type="SAM" id="Phobius"/>
    </source>
</evidence>
<evidence type="ECO:0000256" key="1">
    <source>
        <dbReference type="ARBA" id="ARBA00004651"/>
    </source>
</evidence>
<proteinExistence type="predicted"/>
<evidence type="ECO:0000256" key="4">
    <source>
        <dbReference type="ARBA" id="ARBA00022989"/>
    </source>
</evidence>